<comment type="similarity">
    <text evidence="1">Belongs to the acetyltransferase family.</text>
</comment>
<dbReference type="Pfam" id="PF00583">
    <property type="entry name" value="Acetyltransf_1"/>
    <property type="match status" value="1"/>
</dbReference>
<reference evidence="5 6" key="1">
    <citation type="submission" date="2015-03" db="EMBL/GenBank/DDBJ databases">
        <title>Genome assembly of Sandaracinus amylolyticus DSM 53668.</title>
        <authorList>
            <person name="Sharma G."/>
            <person name="Subramanian S."/>
        </authorList>
    </citation>
    <scope>NUCLEOTIDE SEQUENCE [LARGE SCALE GENOMIC DNA]</scope>
    <source>
        <strain evidence="5 6">DSM 53668</strain>
    </source>
</reference>
<organism evidence="5 6">
    <name type="scientific">Sandaracinus amylolyticus</name>
    <dbReference type="NCBI Taxonomy" id="927083"/>
    <lineage>
        <taxon>Bacteria</taxon>
        <taxon>Pseudomonadati</taxon>
        <taxon>Myxococcota</taxon>
        <taxon>Polyangia</taxon>
        <taxon>Polyangiales</taxon>
        <taxon>Sandaracinaceae</taxon>
        <taxon>Sandaracinus</taxon>
    </lineage>
</organism>
<dbReference type="AlphaFoldDB" id="A0A0F6W8U4"/>
<sequence>MSNDVTVRAATPDDAGTILRFVRALAAYEREPDAVEATEEVLRAQLASERPPFECFVAEMSGAPVGFALFFATYSTWRASTGIHLEDLWVEPHARRHGVALALMRAIARSLIARGGARLEWRVLDWNELALGFYRRLGASALGEWETMRLDGEALARLANG</sequence>
<dbReference type="FunFam" id="3.40.630.30:FF:000064">
    <property type="entry name" value="GNAT family acetyltransferase"/>
    <property type="match status" value="1"/>
</dbReference>
<keyword evidence="6" id="KW-1185">Reference proteome</keyword>
<evidence type="ECO:0000313" key="5">
    <source>
        <dbReference type="EMBL" id="AKF10277.1"/>
    </source>
</evidence>
<dbReference type="OrthoDB" id="9805924at2"/>
<dbReference type="Gene3D" id="3.40.630.30">
    <property type="match status" value="1"/>
</dbReference>
<keyword evidence="3" id="KW-0012">Acyltransferase</keyword>
<evidence type="ECO:0000256" key="3">
    <source>
        <dbReference type="ARBA" id="ARBA00023315"/>
    </source>
</evidence>
<dbReference type="InterPro" id="IPR016181">
    <property type="entry name" value="Acyl_CoA_acyltransferase"/>
</dbReference>
<dbReference type="PANTHER" id="PTHR10545">
    <property type="entry name" value="DIAMINE N-ACETYLTRANSFERASE"/>
    <property type="match status" value="1"/>
</dbReference>
<dbReference type="EMBL" id="CP011125">
    <property type="protein sequence ID" value="AKF10277.1"/>
    <property type="molecule type" value="Genomic_DNA"/>
</dbReference>
<name>A0A0F6W8U4_9BACT</name>
<dbReference type="Proteomes" id="UP000034883">
    <property type="component" value="Chromosome"/>
</dbReference>
<dbReference type="InterPro" id="IPR000182">
    <property type="entry name" value="GNAT_dom"/>
</dbReference>
<dbReference type="CDD" id="cd04301">
    <property type="entry name" value="NAT_SF"/>
    <property type="match status" value="1"/>
</dbReference>
<evidence type="ECO:0000256" key="1">
    <source>
        <dbReference type="ARBA" id="ARBA00008694"/>
    </source>
</evidence>
<evidence type="ECO:0000313" key="6">
    <source>
        <dbReference type="Proteomes" id="UP000034883"/>
    </source>
</evidence>
<gene>
    <name evidence="5" type="ORF">DB32_007426</name>
</gene>
<dbReference type="InterPro" id="IPR051016">
    <property type="entry name" value="Diverse_Substrate_AcTransf"/>
</dbReference>
<evidence type="ECO:0000259" key="4">
    <source>
        <dbReference type="PROSITE" id="PS51186"/>
    </source>
</evidence>
<keyword evidence="2 5" id="KW-0808">Transferase</keyword>
<dbReference type="PROSITE" id="PS51186">
    <property type="entry name" value="GNAT"/>
    <property type="match status" value="1"/>
</dbReference>
<dbReference type="RefSeq" id="WP_053237252.1">
    <property type="nucleotide sequence ID" value="NZ_CP011125.1"/>
</dbReference>
<protein>
    <submittedName>
        <fullName evidence="5">Histone acetyltransferase HPA2</fullName>
    </submittedName>
</protein>
<dbReference type="KEGG" id="samy:DB32_007426"/>
<evidence type="ECO:0000256" key="2">
    <source>
        <dbReference type="ARBA" id="ARBA00022679"/>
    </source>
</evidence>
<proteinExistence type="inferred from homology"/>
<feature type="domain" description="N-acetyltransferase" evidence="4">
    <location>
        <begin position="5"/>
        <end position="160"/>
    </location>
</feature>
<dbReference type="GO" id="GO:0008080">
    <property type="term" value="F:N-acetyltransferase activity"/>
    <property type="evidence" value="ECO:0007669"/>
    <property type="project" value="TreeGrafter"/>
</dbReference>
<dbReference type="SUPFAM" id="SSF55729">
    <property type="entry name" value="Acyl-CoA N-acyltransferases (Nat)"/>
    <property type="match status" value="1"/>
</dbReference>
<accession>A0A0F6W8U4</accession>
<dbReference type="PANTHER" id="PTHR10545:SF29">
    <property type="entry name" value="GH14572P-RELATED"/>
    <property type="match status" value="1"/>
</dbReference>
<dbReference type="STRING" id="927083.DB32_007426"/>